<dbReference type="Pfam" id="PF00115">
    <property type="entry name" value="COX1"/>
    <property type="match status" value="1"/>
</dbReference>
<evidence type="ECO:0000259" key="19">
    <source>
        <dbReference type="PROSITE" id="PS50857"/>
    </source>
</evidence>
<evidence type="ECO:0000256" key="16">
    <source>
        <dbReference type="ARBA" id="ARBA00049512"/>
    </source>
</evidence>
<keyword evidence="21" id="KW-1185">Reference proteome</keyword>
<evidence type="ECO:0000256" key="12">
    <source>
        <dbReference type="ARBA" id="ARBA00022967"/>
    </source>
</evidence>
<evidence type="ECO:0000259" key="18">
    <source>
        <dbReference type="PROSITE" id="PS50855"/>
    </source>
</evidence>
<evidence type="ECO:0000313" key="21">
    <source>
        <dbReference type="Proteomes" id="UP000078540"/>
    </source>
</evidence>
<dbReference type="InterPro" id="IPR036927">
    <property type="entry name" value="Cyt_c_oxase-like_su1_sf"/>
</dbReference>
<evidence type="ECO:0000256" key="2">
    <source>
        <dbReference type="ARBA" id="ARBA00001971"/>
    </source>
</evidence>
<keyword evidence="9" id="KW-0479">Metal-binding</keyword>
<comment type="similarity">
    <text evidence="5">Belongs to the heme-copper respiratory oxidase family.</text>
</comment>
<proteinExistence type="inferred from homology"/>
<feature type="domain" description="Cytochrome oxidase subunit II copper A binding" evidence="19">
    <location>
        <begin position="138"/>
        <end position="249"/>
    </location>
</feature>
<dbReference type="EMBL" id="KQ976713">
    <property type="protein sequence ID" value="KYM76960.1"/>
    <property type="molecule type" value="Genomic_DNA"/>
</dbReference>
<keyword evidence="17" id="KW-0812">Transmembrane</keyword>
<dbReference type="SUPFAM" id="SSF49503">
    <property type="entry name" value="Cupredoxins"/>
    <property type="match status" value="1"/>
</dbReference>
<feature type="transmembrane region" description="Helical" evidence="17">
    <location>
        <begin position="34"/>
        <end position="59"/>
    </location>
</feature>
<dbReference type="InterPro" id="IPR023616">
    <property type="entry name" value="Cyt_c_oxase-like_su1_dom"/>
</dbReference>
<evidence type="ECO:0000256" key="8">
    <source>
        <dbReference type="ARBA" id="ARBA00022660"/>
    </source>
</evidence>
<dbReference type="Proteomes" id="UP000078540">
    <property type="component" value="Unassembled WGS sequence"/>
</dbReference>
<dbReference type="Gene3D" id="1.20.210.10">
    <property type="entry name" value="Cytochrome c oxidase-like, subunit I domain"/>
    <property type="match status" value="3"/>
</dbReference>
<feature type="domain" description="Cytochrome oxidase subunit I profile" evidence="18">
    <location>
        <begin position="1"/>
        <end position="124"/>
    </location>
</feature>
<evidence type="ECO:0000256" key="14">
    <source>
        <dbReference type="ARBA" id="ARBA00023128"/>
    </source>
</evidence>
<reference evidence="20 21" key="1">
    <citation type="submission" date="2015-09" db="EMBL/GenBank/DDBJ databases">
        <title>Atta colombica WGS genome.</title>
        <authorList>
            <person name="Nygaard S."/>
            <person name="Hu H."/>
            <person name="Boomsma J."/>
            <person name="Zhang G."/>
        </authorList>
    </citation>
    <scope>NUCLEOTIDE SEQUENCE [LARGE SCALE GENOMIC DNA]</scope>
    <source>
        <strain evidence="20">Treedump-2</strain>
        <tissue evidence="20">Whole body</tissue>
    </source>
</reference>
<comment type="cofactor">
    <cofactor evidence="1">
        <name>Cu cation</name>
        <dbReference type="ChEBI" id="CHEBI:23378"/>
    </cofactor>
</comment>
<gene>
    <name evidence="20" type="ORF">ALC53_12617</name>
</gene>
<evidence type="ECO:0000256" key="5">
    <source>
        <dbReference type="ARBA" id="ARBA00009578"/>
    </source>
</evidence>
<protein>
    <recommendedName>
        <fullName evidence="7">Cytochrome c oxidase subunit 1</fullName>
    </recommendedName>
    <alternativeName>
        <fullName evidence="15">Cytochrome c oxidase polypeptide I</fullName>
    </alternativeName>
</protein>
<keyword evidence="11" id="KW-0460">Magnesium</keyword>
<dbReference type="PANTHER" id="PTHR10422:SF18">
    <property type="entry name" value="CYTOCHROME C OXIDASE SUBUNIT 1"/>
    <property type="match status" value="1"/>
</dbReference>
<dbReference type="InterPro" id="IPR000883">
    <property type="entry name" value="Cyt_C_Oxase_1"/>
</dbReference>
<keyword evidence="12" id="KW-1278">Translocase</keyword>
<feature type="transmembrane region" description="Helical" evidence="17">
    <location>
        <begin position="71"/>
        <end position="89"/>
    </location>
</feature>
<dbReference type="GO" id="GO:0004129">
    <property type="term" value="F:cytochrome-c oxidase activity"/>
    <property type="evidence" value="ECO:0007669"/>
    <property type="project" value="UniProtKB-EC"/>
</dbReference>
<comment type="cofactor">
    <cofactor evidence="2">
        <name>heme</name>
        <dbReference type="ChEBI" id="CHEBI:30413"/>
    </cofactor>
</comment>
<comment type="catalytic activity">
    <reaction evidence="16">
        <text>4 Fe(II)-[cytochrome c] + O2 + 8 H(+)(in) = 4 Fe(III)-[cytochrome c] + 2 H2O + 4 H(+)(out)</text>
        <dbReference type="Rhea" id="RHEA:11436"/>
        <dbReference type="Rhea" id="RHEA-COMP:10350"/>
        <dbReference type="Rhea" id="RHEA-COMP:14399"/>
        <dbReference type="ChEBI" id="CHEBI:15377"/>
        <dbReference type="ChEBI" id="CHEBI:15378"/>
        <dbReference type="ChEBI" id="CHEBI:15379"/>
        <dbReference type="ChEBI" id="CHEBI:29033"/>
        <dbReference type="ChEBI" id="CHEBI:29034"/>
        <dbReference type="EC" id="7.1.1.9"/>
    </reaction>
    <physiologicalReaction direction="left-to-right" evidence="16">
        <dbReference type="Rhea" id="RHEA:11437"/>
    </physiologicalReaction>
</comment>
<dbReference type="UniPathway" id="UPA00705"/>
<evidence type="ECO:0000256" key="13">
    <source>
        <dbReference type="ARBA" id="ARBA00022982"/>
    </source>
</evidence>
<dbReference type="GO" id="GO:0005507">
    <property type="term" value="F:copper ion binding"/>
    <property type="evidence" value="ECO:0007669"/>
    <property type="project" value="InterPro"/>
</dbReference>
<keyword evidence="8" id="KW-0813">Transport</keyword>
<evidence type="ECO:0000256" key="10">
    <source>
        <dbReference type="ARBA" id="ARBA00022792"/>
    </source>
</evidence>
<dbReference type="AlphaFoldDB" id="A0A151HZ02"/>
<organism evidence="20 21">
    <name type="scientific">Atta colombica</name>
    <dbReference type="NCBI Taxonomy" id="520822"/>
    <lineage>
        <taxon>Eukaryota</taxon>
        <taxon>Metazoa</taxon>
        <taxon>Ecdysozoa</taxon>
        <taxon>Arthropoda</taxon>
        <taxon>Hexapoda</taxon>
        <taxon>Insecta</taxon>
        <taxon>Pterygota</taxon>
        <taxon>Neoptera</taxon>
        <taxon>Endopterygota</taxon>
        <taxon>Hymenoptera</taxon>
        <taxon>Apocrita</taxon>
        <taxon>Aculeata</taxon>
        <taxon>Formicoidea</taxon>
        <taxon>Formicidae</taxon>
        <taxon>Myrmicinae</taxon>
        <taxon>Atta</taxon>
    </lineage>
</organism>
<comment type="pathway">
    <text evidence="4">Energy metabolism; oxidative phosphorylation.</text>
</comment>
<dbReference type="PANTHER" id="PTHR10422">
    <property type="entry name" value="CYTOCHROME C OXIDASE SUBUNIT 1"/>
    <property type="match status" value="1"/>
</dbReference>
<dbReference type="GO" id="GO:0005743">
    <property type="term" value="C:mitochondrial inner membrane"/>
    <property type="evidence" value="ECO:0007669"/>
    <property type="project" value="UniProtKB-SubCell"/>
</dbReference>
<dbReference type="InterPro" id="IPR008972">
    <property type="entry name" value="Cupredoxin"/>
</dbReference>
<name>A0A151HZ02_9HYME</name>
<evidence type="ECO:0000256" key="1">
    <source>
        <dbReference type="ARBA" id="ARBA00001935"/>
    </source>
</evidence>
<dbReference type="PROSITE" id="PS50855">
    <property type="entry name" value="COX1"/>
    <property type="match status" value="1"/>
</dbReference>
<evidence type="ECO:0000256" key="11">
    <source>
        <dbReference type="ARBA" id="ARBA00022842"/>
    </source>
</evidence>
<dbReference type="PRINTS" id="PR01165">
    <property type="entry name" value="CYCOXIDASEI"/>
</dbReference>
<keyword evidence="17" id="KW-0472">Membrane</keyword>
<feature type="transmembrane region" description="Helical" evidence="17">
    <location>
        <begin position="137"/>
        <end position="164"/>
    </location>
</feature>
<keyword evidence="17" id="KW-1133">Transmembrane helix</keyword>
<evidence type="ECO:0000256" key="3">
    <source>
        <dbReference type="ARBA" id="ARBA00004448"/>
    </source>
</evidence>
<keyword evidence="8" id="KW-0679">Respiratory chain</keyword>
<feature type="transmembrane region" description="Helical" evidence="17">
    <location>
        <begin position="98"/>
        <end position="117"/>
    </location>
</feature>
<evidence type="ECO:0000256" key="7">
    <source>
        <dbReference type="ARBA" id="ARBA00015947"/>
    </source>
</evidence>
<evidence type="ECO:0000256" key="4">
    <source>
        <dbReference type="ARBA" id="ARBA00004673"/>
    </source>
</evidence>
<dbReference type="SUPFAM" id="SSF81442">
    <property type="entry name" value="Cytochrome c oxidase subunit I-like"/>
    <property type="match status" value="1"/>
</dbReference>
<comment type="subcellular location">
    <subcellularLocation>
        <location evidence="3">Mitochondrion inner membrane</location>
        <topology evidence="3">Multi-pass membrane protein</topology>
    </subcellularLocation>
</comment>
<keyword evidence="10" id="KW-0999">Mitochondrion inner membrane</keyword>
<comment type="subunit">
    <text evidence="6">Component of the cytochrome c oxidase (complex IV, CIV), a multisubunit enzyme composed of a catalytic core of 3 subunits and several supernumerary subunits. The complex exists as a monomer or a dimer and forms supercomplexes (SCs) in the inner mitochondrial membrane with ubiquinol-cytochrome c oxidoreductase (cytochrome b-c1 complex, complex III, CIII).</text>
</comment>
<evidence type="ECO:0000256" key="15">
    <source>
        <dbReference type="ARBA" id="ARBA00032715"/>
    </source>
</evidence>
<dbReference type="GO" id="GO:0006123">
    <property type="term" value="P:mitochondrial electron transport, cytochrome c to oxygen"/>
    <property type="evidence" value="ECO:0007669"/>
    <property type="project" value="TreeGrafter"/>
</dbReference>
<keyword evidence="14" id="KW-0496">Mitochondrion</keyword>
<sequence length="249" mass="28211">LGSSISIIIRLELRSCDSLINNDQIYKSLVINHAFIIIFFTIIPFIIGGFGNFLIPLILGSLDIAYPRMNNIFYILIFSGFGLISHITINERGKKETFGTLGIIYAIIVIGLLYWTIYCMSSPYIHYLPCVDIRAYFTSVTLIIAIPTGFIFLFSIGGLTGIILSNSSIDIVLHDTYNQLIHRFLLENQTIEIYSDFSNIDLDSFIIPQTFLFINRLGVFFGQCSEICDINLRLIPIAIESTNLTYFKN</sequence>
<dbReference type="STRING" id="520822.A0A151HZ02"/>
<evidence type="ECO:0000256" key="6">
    <source>
        <dbReference type="ARBA" id="ARBA00011164"/>
    </source>
</evidence>
<keyword evidence="13" id="KW-0249">Electron transport</keyword>
<dbReference type="GO" id="GO:0015990">
    <property type="term" value="P:electron transport coupled proton transport"/>
    <property type="evidence" value="ECO:0007669"/>
    <property type="project" value="TreeGrafter"/>
</dbReference>
<evidence type="ECO:0000256" key="17">
    <source>
        <dbReference type="SAM" id="Phobius"/>
    </source>
</evidence>
<accession>A0A151HZ02</accession>
<dbReference type="Pfam" id="PF00116">
    <property type="entry name" value="COX2"/>
    <property type="match status" value="1"/>
</dbReference>
<evidence type="ECO:0000313" key="20">
    <source>
        <dbReference type="EMBL" id="KYM76960.1"/>
    </source>
</evidence>
<feature type="non-terminal residue" evidence="20">
    <location>
        <position position="1"/>
    </location>
</feature>
<dbReference type="InterPro" id="IPR002429">
    <property type="entry name" value="CcO_II-like_C"/>
</dbReference>
<evidence type="ECO:0000256" key="9">
    <source>
        <dbReference type="ARBA" id="ARBA00022723"/>
    </source>
</evidence>
<dbReference type="GO" id="GO:0020037">
    <property type="term" value="F:heme binding"/>
    <property type="evidence" value="ECO:0007669"/>
    <property type="project" value="InterPro"/>
</dbReference>
<dbReference type="PROSITE" id="PS50857">
    <property type="entry name" value="COX2_CUA"/>
    <property type="match status" value="1"/>
</dbReference>